<comment type="caution">
    <text evidence="2">The sequence shown here is derived from an EMBL/GenBank/DDBJ whole genome shotgun (WGS) entry which is preliminary data.</text>
</comment>
<accession>A0ABD3FCV1</accession>
<dbReference type="Proteomes" id="UP001632037">
    <property type="component" value="Unassembled WGS sequence"/>
</dbReference>
<feature type="compositionally biased region" description="Polar residues" evidence="1">
    <location>
        <begin position="228"/>
        <end position="240"/>
    </location>
</feature>
<dbReference type="EMBL" id="JBIMZQ010000024">
    <property type="protein sequence ID" value="KAL3664257.1"/>
    <property type="molecule type" value="Genomic_DNA"/>
</dbReference>
<dbReference type="AlphaFoldDB" id="A0ABD3FCV1"/>
<feature type="region of interest" description="Disordered" evidence="1">
    <location>
        <begin position="222"/>
        <end position="298"/>
    </location>
</feature>
<reference evidence="2 3" key="1">
    <citation type="submission" date="2024-09" db="EMBL/GenBank/DDBJ databases">
        <title>Genome sequencing and assembly of Phytophthora oleae, isolate VK10A, causative agent of rot of olive drupes.</title>
        <authorList>
            <person name="Conti Taguali S."/>
            <person name="Riolo M."/>
            <person name="La Spada F."/>
            <person name="Cacciola S.O."/>
            <person name="Dionisio G."/>
        </authorList>
    </citation>
    <scope>NUCLEOTIDE SEQUENCE [LARGE SCALE GENOMIC DNA]</scope>
    <source>
        <strain evidence="2 3">VK10A</strain>
    </source>
</reference>
<evidence type="ECO:0000256" key="1">
    <source>
        <dbReference type="SAM" id="MobiDB-lite"/>
    </source>
</evidence>
<keyword evidence="3" id="KW-1185">Reference proteome</keyword>
<evidence type="ECO:0000313" key="2">
    <source>
        <dbReference type="EMBL" id="KAL3664257.1"/>
    </source>
</evidence>
<proteinExistence type="predicted"/>
<feature type="compositionally biased region" description="Polar residues" evidence="1">
    <location>
        <begin position="258"/>
        <end position="267"/>
    </location>
</feature>
<protein>
    <submittedName>
        <fullName evidence="2">Uncharacterized protein</fullName>
    </submittedName>
</protein>
<organism evidence="2 3">
    <name type="scientific">Phytophthora oleae</name>
    <dbReference type="NCBI Taxonomy" id="2107226"/>
    <lineage>
        <taxon>Eukaryota</taxon>
        <taxon>Sar</taxon>
        <taxon>Stramenopiles</taxon>
        <taxon>Oomycota</taxon>
        <taxon>Peronosporomycetes</taxon>
        <taxon>Peronosporales</taxon>
        <taxon>Peronosporaceae</taxon>
        <taxon>Phytophthora</taxon>
    </lineage>
</organism>
<name>A0ABD3FCV1_9STRA</name>
<sequence>MSVTRGTLAFVGPAHVKKFTEFRYVEVVSVSDDTTTVETVGPDDDLPVETLDVPSIVIGFRAVPDFERHLWPGSYVSHPVAFVRTSTEGVDLWAYGFVSGYTSSVNTSTLHVVSAEGPVRLPLTDPYSAIKVDPLNYALQTGGGVNATSCTPLELLHRQNATVAACNKKKSGIPAAVISPLAIAFDGDAVVSLVKPTSLQLVHVRHQHIVEFVTAARTKRPRDLYNDPSATSNSRPTVSPQGRGVARLGSPGRRDTTGNKPTRSVQVRLTEAGGRESDEFDDVHGAAVDGNSDSGDNEDEDINAVRHMNRSLSSGAALSHLLTRMTSSIYQTLSQHGRTASRFSHRQPTEEFMLQS</sequence>
<evidence type="ECO:0000313" key="3">
    <source>
        <dbReference type="Proteomes" id="UP001632037"/>
    </source>
</evidence>
<gene>
    <name evidence="2" type="ORF">V7S43_010584</name>
</gene>